<comment type="caution">
    <text evidence="2">The sequence shown here is derived from an EMBL/GenBank/DDBJ whole genome shotgun (WGS) entry which is preliminary data.</text>
</comment>
<dbReference type="EMBL" id="NWSH01000047">
    <property type="protein sequence ID" value="PCG80225.1"/>
    <property type="molecule type" value="Genomic_DNA"/>
</dbReference>
<evidence type="ECO:0000256" key="1">
    <source>
        <dbReference type="SAM" id="Phobius"/>
    </source>
</evidence>
<sequence length="140" mass="15337">MSEKDIARREAELSDIRVEAVRNKQRRNTHTAVSTVDSAYEGRTKGLPKVSSRSNDFVYVNRAYVGSLNSVNEPGIHQPITGVYREQYWACSKWSFAKRGLAIAVGVLLGGVIGLAVTLILKEKSPEEIIGGIFMASAPD</sequence>
<keyword evidence="1" id="KW-0472">Membrane</keyword>
<gene>
    <name evidence="2" type="ORF">B5V51_9988</name>
</gene>
<name>A0A2A4K7H4_HELVI</name>
<evidence type="ECO:0000313" key="2">
    <source>
        <dbReference type="EMBL" id="PCG80225.1"/>
    </source>
</evidence>
<reference evidence="2" key="1">
    <citation type="submission" date="2017-09" db="EMBL/GenBank/DDBJ databases">
        <title>Contemporary evolution of a Lepidopteran species, Heliothis virescens, in response to modern agricultural practices.</title>
        <authorList>
            <person name="Fritz M.L."/>
            <person name="Deyonke A.M."/>
            <person name="Papanicolaou A."/>
            <person name="Micinski S."/>
            <person name="Westbrook J."/>
            <person name="Gould F."/>
        </authorList>
    </citation>
    <scope>NUCLEOTIDE SEQUENCE [LARGE SCALE GENOMIC DNA]</scope>
    <source>
        <strain evidence="2">HvINT-</strain>
        <tissue evidence="2">Whole body</tissue>
    </source>
</reference>
<dbReference type="AlphaFoldDB" id="A0A2A4K7H4"/>
<feature type="transmembrane region" description="Helical" evidence="1">
    <location>
        <begin position="101"/>
        <end position="121"/>
    </location>
</feature>
<organism evidence="2">
    <name type="scientific">Heliothis virescens</name>
    <name type="common">Tobacco budworm moth</name>
    <dbReference type="NCBI Taxonomy" id="7102"/>
    <lineage>
        <taxon>Eukaryota</taxon>
        <taxon>Metazoa</taxon>
        <taxon>Ecdysozoa</taxon>
        <taxon>Arthropoda</taxon>
        <taxon>Hexapoda</taxon>
        <taxon>Insecta</taxon>
        <taxon>Pterygota</taxon>
        <taxon>Neoptera</taxon>
        <taxon>Endopterygota</taxon>
        <taxon>Lepidoptera</taxon>
        <taxon>Glossata</taxon>
        <taxon>Ditrysia</taxon>
        <taxon>Noctuoidea</taxon>
        <taxon>Noctuidae</taxon>
        <taxon>Heliothinae</taxon>
        <taxon>Heliothis</taxon>
    </lineage>
</organism>
<keyword evidence="1" id="KW-1133">Transmembrane helix</keyword>
<accession>A0A2A4K7H4</accession>
<proteinExistence type="predicted"/>
<protein>
    <submittedName>
        <fullName evidence="2">Uncharacterized protein</fullName>
    </submittedName>
</protein>
<keyword evidence="1" id="KW-0812">Transmembrane</keyword>